<dbReference type="PROSITE" id="PS51257">
    <property type="entry name" value="PROKAR_LIPOPROTEIN"/>
    <property type="match status" value="1"/>
</dbReference>
<dbReference type="OrthoDB" id="5741703at2"/>
<proteinExistence type="predicted"/>
<dbReference type="Pfam" id="PF24289">
    <property type="entry name" value="DUF7477"/>
    <property type="match status" value="1"/>
</dbReference>
<gene>
    <name evidence="2" type="ORF">FVW59_02810</name>
</gene>
<comment type="caution">
    <text evidence="2">The sequence shown here is derived from an EMBL/GenBank/DDBJ whole genome shotgun (WGS) entry which is preliminary data.</text>
</comment>
<dbReference type="Proteomes" id="UP000321933">
    <property type="component" value="Unassembled WGS sequence"/>
</dbReference>
<sequence length="487" mass="52770">MLKITGAVRETPARQGRFWGSLLLLALLAGCKVEVLVPPGGKVITASGAYDCAAGQTCTLNIYDTYFDENFIAVPDSGYEFTGWKKGNGYFCGGNRTSCPLTTRGFPGNNNLMAVLESDTVFRLQPVFRRVSQGPVRQSYQLSADFPSAFIRDNYDRDLFITSMSGGDGGWNVFMSQVSGFTSQRYFSGSTFPGDNIQVAWNQDQSITEVAAHNGIWVVTATGGTGLGAQFWKTSATFPESSIEERWNSGYSITDMAYKNGTWALVMSRVERFGGQAYKLSNAFPADFMNNYGNRGYRVTEVAYGGGQWLVVMTDLNGATGEYWQIDTGFPEAEIQRQWNAYRDVTALVPGNGQFVLVASSSLAANFGGTGNTNGGGNGGGGNGGGGDGTSALTINITDACNDGRPLDYRFFDKTNNLVWPNSSQYYYTSGYYSTDSHTLSCRTGAQICYGAETDNWYWGVGLDGDRGCEDCCVTCQTTEFNVNPGC</sequence>
<protein>
    <recommendedName>
        <fullName evidence="1">DUF7477 domain-containing protein</fullName>
    </recommendedName>
</protein>
<name>A0A5C9A2B0_9GAMM</name>
<organism evidence="2 3">
    <name type="scientific">Parahaliea aestuarii</name>
    <dbReference type="NCBI Taxonomy" id="1852021"/>
    <lineage>
        <taxon>Bacteria</taxon>
        <taxon>Pseudomonadati</taxon>
        <taxon>Pseudomonadota</taxon>
        <taxon>Gammaproteobacteria</taxon>
        <taxon>Cellvibrionales</taxon>
        <taxon>Halieaceae</taxon>
        <taxon>Parahaliea</taxon>
    </lineage>
</organism>
<dbReference type="RefSeq" id="WP_148062698.1">
    <property type="nucleotide sequence ID" value="NZ_VRYZ01000001.1"/>
</dbReference>
<keyword evidence="3" id="KW-1185">Reference proteome</keyword>
<feature type="domain" description="DUF7477" evidence="1">
    <location>
        <begin position="207"/>
        <end position="360"/>
    </location>
</feature>
<accession>A0A5C9A2B0</accession>
<evidence type="ECO:0000313" key="3">
    <source>
        <dbReference type="Proteomes" id="UP000321933"/>
    </source>
</evidence>
<evidence type="ECO:0000313" key="2">
    <source>
        <dbReference type="EMBL" id="TXS94856.1"/>
    </source>
</evidence>
<reference evidence="2 3" key="1">
    <citation type="submission" date="2019-08" db="EMBL/GenBank/DDBJ databases">
        <title>Parahaliea maris sp. nov., isolated from the surface seawater.</title>
        <authorList>
            <person name="Liu Y."/>
        </authorList>
    </citation>
    <scope>NUCLEOTIDE SEQUENCE [LARGE SCALE GENOMIC DNA]</scope>
    <source>
        <strain evidence="2 3">S2-26</strain>
    </source>
</reference>
<evidence type="ECO:0000259" key="1">
    <source>
        <dbReference type="Pfam" id="PF24289"/>
    </source>
</evidence>
<dbReference type="AlphaFoldDB" id="A0A5C9A2B0"/>
<dbReference type="InterPro" id="IPR055900">
    <property type="entry name" value="DUF7477"/>
</dbReference>
<dbReference type="EMBL" id="VRYZ01000001">
    <property type="protein sequence ID" value="TXS94856.1"/>
    <property type="molecule type" value="Genomic_DNA"/>
</dbReference>